<organism evidence="8 9">
    <name type="scientific">Paracoccus haematequi</name>
    <dbReference type="NCBI Taxonomy" id="2491866"/>
    <lineage>
        <taxon>Bacteria</taxon>
        <taxon>Pseudomonadati</taxon>
        <taxon>Pseudomonadota</taxon>
        <taxon>Alphaproteobacteria</taxon>
        <taxon>Rhodobacterales</taxon>
        <taxon>Paracoccaceae</taxon>
        <taxon>Paracoccus</taxon>
    </lineage>
</organism>
<dbReference type="Proteomes" id="UP000270743">
    <property type="component" value="Unassembled WGS sequence"/>
</dbReference>
<feature type="signal peptide" evidence="6">
    <location>
        <begin position="1"/>
        <end position="24"/>
    </location>
</feature>
<keyword evidence="4" id="KW-0472">Membrane</keyword>
<feature type="domain" description="Translocation and assembly module TamB C-terminal" evidence="7">
    <location>
        <begin position="1143"/>
        <end position="1500"/>
    </location>
</feature>
<dbReference type="PANTHER" id="PTHR36985">
    <property type="entry name" value="TRANSLOCATION AND ASSEMBLY MODULE SUBUNIT TAMB"/>
    <property type="match status" value="1"/>
</dbReference>
<proteinExistence type="predicted"/>
<feature type="chain" id="PRO_5019526075" description="Translocation and assembly module TamB C-terminal domain-containing protein" evidence="6">
    <location>
        <begin position="25"/>
        <end position="1500"/>
    </location>
</feature>
<dbReference type="GO" id="GO:0097347">
    <property type="term" value="C:TAM protein secretion complex"/>
    <property type="evidence" value="ECO:0007669"/>
    <property type="project" value="TreeGrafter"/>
</dbReference>
<evidence type="ECO:0000259" key="7">
    <source>
        <dbReference type="Pfam" id="PF04357"/>
    </source>
</evidence>
<gene>
    <name evidence="8" type="ORF">PARHAE_00978</name>
</gene>
<keyword evidence="3" id="KW-1133">Transmembrane helix</keyword>
<evidence type="ECO:0000313" key="9">
    <source>
        <dbReference type="Proteomes" id="UP000270743"/>
    </source>
</evidence>
<dbReference type="Pfam" id="PF04357">
    <property type="entry name" value="TamB"/>
    <property type="match status" value="1"/>
</dbReference>
<evidence type="ECO:0000313" key="8">
    <source>
        <dbReference type="EMBL" id="VDS07800.1"/>
    </source>
</evidence>
<evidence type="ECO:0000256" key="5">
    <source>
        <dbReference type="SAM" id="MobiDB-lite"/>
    </source>
</evidence>
<name>A0A447IK07_9RHOB</name>
<comment type="subcellular location">
    <subcellularLocation>
        <location evidence="1">Membrane</location>
        <topology evidence="1">Single-pass membrane protein</topology>
    </subcellularLocation>
</comment>
<dbReference type="PANTHER" id="PTHR36985:SF1">
    <property type="entry name" value="TRANSLOCATION AND ASSEMBLY MODULE SUBUNIT TAMB"/>
    <property type="match status" value="1"/>
</dbReference>
<reference evidence="8 9" key="1">
    <citation type="submission" date="2018-12" db="EMBL/GenBank/DDBJ databases">
        <authorList>
            <person name="Criscuolo A."/>
        </authorList>
    </citation>
    <scope>NUCLEOTIDE SEQUENCE [LARGE SCALE GENOMIC DNA]</scope>
    <source>
        <strain evidence="8">ACIP1116241</strain>
    </source>
</reference>
<evidence type="ECO:0000256" key="6">
    <source>
        <dbReference type="SAM" id="SignalP"/>
    </source>
</evidence>
<dbReference type="InterPro" id="IPR007452">
    <property type="entry name" value="TamB_C"/>
</dbReference>
<dbReference type="EMBL" id="UZWE01000023">
    <property type="protein sequence ID" value="VDS07800.1"/>
    <property type="molecule type" value="Genomic_DNA"/>
</dbReference>
<keyword evidence="6" id="KW-0732">Signal</keyword>
<dbReference type="GO" id="GO:0009306">
    <property type="term" value="P:protein secretion"/>
    <property type="evidence" value="ECO:0007669"/>
    <property type="project" value="InterPro"/>
</dbReference>
<evidence type="ECO:0000256" key="3">
    <source>
        <dbReference type="ARBA" id="ARBA00022989"/>
    </source>
</evidence>
<keyword evidence="9" id="KW-1185">Reference proteome</keyword>
<accession>A0A447IK07</accession>
<evidence type="ECO:0000256" key="2">
    <source>
        <dbReference type="ARBA" id="ARBA00022692"/>
    </source>
</evidence>
<evidence type="ECO:0000256" key="4">
    <source>
        <dbReference type="ARBA" id="ARBA00023136"/>
    </source>
</evidence>
<dbReference type="OrthoDB" id="7784409at2"/>
<keyword evidence="2" id="KW-0812">Transmembrane</keyword>
<dbReference type="RefSeq" id="WP_126153490.1">
    <property type="nucleotide sequence ID" value="NZ_UZWE01000023.1"/>
</dbReference>
<dbReference type="GO" id="GO:0005886">
    <property type="term" value="C:plasma membrane"/>
    <property type="evidence" value="ECO:0007669"/>
    <property type="project" value="InterPro"/>
</dbReference>
<sequence length="1500" mass="156642">MKTGVMRKLWLIVFAILFPLSVMAQTAAEISRQESDDRGFLTRLLERNLSGAGREVVIDGFQGALSSRATFRRISIADANGVWLTLNDGAIQWNRSALLRGRIEIAEMSAREILLPRRPLGEERAPTAEAREFSGFALPELPVALNIAQIRADRVELGEPVIGVAAAISMAGGMSLAGGEGQAKLAIQRLDGPRGTFNLDTGFSNVTQVLRVNLTLDEAADGLLVNLIDLYDKPSVVAEINGEGQIKDFGVDIKLATDGLPRVTGRVSAAGGPDASGNPGTNFALQLGGDVASLLAPKNRTFFGNQVQLRAEGWRGDDGRLQIPTLNLATEALSLDGSLAVNAQGAPQNAKLLIALGSDAGAAQVPVPLPFAGEESTVESGRLELQYDAAQGQGWTLEGRVGALDLGDVLLGDLRLDGSGAVVLDGGSLQSVNGGIRFGSRQMVFADAGLAQAVGPEITGSTDFDFTPGNAVRMTALNVSGSDYGLQGMLQLSGLSTGFVLSGNMQARHDDLSRISTLAGRDLSGQTDASVLGYFNFLGRDFAITSTVAGTDITVDQPQLDRLLAGRSTIDLRARRDRTGIKLTDLSINAQRLTAQAQGYVNSLSSDVTATISMPSLQDADPNFSGALQADAKLSGASGARQLTVSGEAEDLRIGVETLDNALQGRTTLTVLAAEKPQGYEVEVFRIANPQLRAEGRGSFAQGALDATLDMAVPDLAAIRDGWTGGFDAMARLTERDGTRFVDMTGSGQNLSFGVQNADAALTGTTRLRVQAEEKDGTVTLRDVELINDQMNATARGVYGPGVTDIAADVAVRSLAPFGPGWRGALDLTGSFREAGDGIRRLEVSGTGRDLAFGQAQVDGALAGETRLAVTGTERNGVLAIEQARIDNPRLNATASGTVGGDQTDVRAQVNAEDLRFLGNGISGALNADAQVVQQGDTRRITATGTGTGLSLGQPRVDPLLRGQTSFDIAATQAPAGISVQRLNVQNPQVLVQANGDTASGMTVAARLADLGLVQPEFPGPVQVDGTVREEGANFALNLTATAPGSTRLQAAGSVARDFSTMNLSVTGSSEASIANTFIRTRSIEGPLSLNLTVNGPPSLQSVSGRVQLTNGQITDPAVGIRLEGVNATADLAGGRIALDAGANVSAGGRVQVSGPIDLGAGTLDLAILLDRVIARDPNLYQTEISGNLRMSGRNADGPLLSGTVDLGETEIRIPSTGLGGTKAIPDIHHVGDTRPVRSTRAKAGLEPYPSDASREAGLAGPPSTPPSAPPRLDLVINAPNQVFVRGRGVDAELGGSLRVQGTTRNAIPIGFLELIRGRVDLLGRRFTLSEGLVELQGSLIPVIRLVAETERDGITTRIIIDGEVRDPDITFESSPELPEEEVLSQLLFGRGLDNISPLQAAQLANAIATLAGRGGEGIIGNLRNQVGLDDLDLATDDDGNVQVRAGKYLSDNLYTDVAVGADGKSSLNLNLDVTNSLTARGSVGTEGDSTLGIYFERDY</sequence>
<feature type="region of interest" description="Disordered" evidence="5">
    <location>
        <begin position="1239"/>
        <end position="1270"/>
    </location>
</feature>
<evidence type="ECO:0000256" key="1">
    <source>
        <dbReference type="ARBA" id="ARBA00004167"/>
    </source>
</evidence>
<protein>
    <recommendedName>
        <fullName evidence="7">Translocation and assembly module TamB C-terminal domain-containing protein</fullName>
    </recommendedName>
</protein>